<name>A0A9K3ELV2_HELAN</name>
<comment type="caution">
    <text evidence="2">The sequence shown here is derived from an EMBL/GenBank/DDBJ whole genome shotgun (WGS) entry which is preliminary data.</text>
</comment>
<organism evidence="2 3">
    <name type="scientific">Helianthus annuus</name>
    <name type="common">Common sunflower</name>
    <dbReference type="NCBI Taxonomy" id="4232"/>
    <lineage>
        <taxon>Eukaryota</taxon>
        <taxon>Viridiplantae</taxon>
        <taxon>Streptophyta</taxon>
        <taxon>Embryophyta</taxon>
        <taxon>Tracheophyta</taxon>
        <taxon>Spermatophyta</taxon>
        <taxon>Magnoliopsida</taxon>
        <taxon>eudicotyledons</taxon>
        <taxon>Gunneridae</taxon>
        <taxon>Pentapetalae</taxon>
        <taxon>asterids</taxon>
        <taxon>campanulids</taxon>
        <taxon>Asterales</taxon>
        <taxon>Asteraceae</taxon>
        <taxon>Asteroideae</taxon>
        <taxon>Heliantheae alliance</taxon>
        <taxon>Heliantheae</taxon>
        <taxon>Helianthus</taxon>
    </lineage>
</organism>
<evidence type="ECO:0000256" key="1">
    <source>
        <dbReference type="SAM" id="MobiDB-lite"/>
    </source>
</evidence>
<evidence type="ECO:0000313" key="3">
    <source>
        <dbReference type="Proteomes" id="UP000215914"/>
    </source>
</evidence>
<proteinExistence type="predicted"/>
<sequence length="54" mass="5711">MEVTSGCHAADAGSDEYTTTGITSDEIETASEKNIIIHTTERDEGVIPVITLTS</sequence>
<gene>
    <name evidence="2" type="ORF">HanXRQr2_Chr13g0615351</name>
</gene>
<reference evidence="2" key="1">
    <citation type="journal article" date="2017" name="Nature">
        <title>The sunflower genome provides insights into oil metabolism, flowering and Asterid evolution.</title>
        <authorList>
            <person name="Badouin H."/>
            <person name="Gouzy J."/>
            <person name="Grassa C.J."/>
            <person name="Murat F."/>
            <person name="Staton S.E."/>
            <person name="Cottret L."/>
            <person name="Lelandais-Briere C."/>
            <person name="Owens G.L."/>
            <person name="Carrere S."/>
            <person name="Mayjonade B."/>
            <person name="Legrand L."/>
            <person name="Gill N."/>
            <person name="Kane N.C."/>
            <person name="Bowers J.E."/>
            <person name="Hubner S."/>
            <person name="Bellec A."/>
            <person name="Berard A."/>
            <person name="Berges H."/>
            <person name="Blanchet N."/>
            <person name="Boniface M.C."/>
            <person name="Brunel D."/>
            <person name="Catrice O."/>
            <person name="Chaidir N."/>
            <person name="Claudel C."/>
            <person name="Donnadieu C."/>
            <person name="Faraut T."/>
            <person name="Fievet G."/>
            <person name="Helmstetter N."/>
            <person name="King M."/>
            <person name="Knapp S.J."/>
            <person name="Lai Z."/>
            <person name="Le Paslier M.C."/>
            <person name="Lippi Y."/>
            <person name="Lorenzon L."/>
            <person name="Mandel J.R."/>
            <person name="Marage G."/>
            <person name="Marchand G."/>
            <person name="Marquand E."/>
            <person name="Bret-Mestries E."/>
            <person name="Morien E."/>
            <person name="Nambeesan S."/>
            <person name="Nguyen T."/>
            <person name="Pegot-Espagnet P."/>
            <person name="Pouilly N."/>
            <person name="Raftis F."/>
            <person name="Sallet E."/>
            <person name="Schiex T."/>
            <person name="Thomas J."/>
            <person name="Vandecasteele C."/>
            <person name="Vares D."/>
            <person name="Vear F."/>
            <person name="Vautrin S."/>
            <person name="Crespi M."/>
            <person name="Mangin B."/>
            <person name="Burke J.M."/>
            <person name="Salse J."/>
            <person name="Munos S."/>
            <person name="Vincourt P."/>
            <person name="Rieseberg L.H."/>
            <person name="Langlade N.B."/>
        </authorList>
    </citation>
    <scope>NUCLEOTIDE SEQUENCE</scope>
    <source>
        <tissue evidence="2">Leaves</tissue>
    </source>
</reference>
<reference evidence="2" key="2">
    <citation type="submission" date="2020-06" db="EMBL/GenBank/DDBJ databases">
        <title>Helianthus annuus Genome sequencing and assembly Release 2.</title>
        <authorList>
            <person name="Gouzy J."/>
            <person name="Langlade N."/>
            <person name="Munos S."/>
        </authorList>
    </citation>
    <scope>NUCLEOTIDE SEQUENCE</scope>
    <source>
        <tissue evidence="2">Leaves</tissue>
    </source>
</reference>
<dbReference type="Proteomes" id="UP000215914">
    <property type="component" value="Unassembled WGS sequence"/>
</dbReference>
<feature type="region of interest" description="Disordered" evidence="1">
    <location>
        <begin position="1"/>
        <end position="26"/>
    </location>
</feature>
<evidence type="ECO:0000313" key="2">
    <source>
        <dbReference type="EMBL" id="KAF5775730.1"/>
    </source>
</evidence>
<protein>
    <submittedName>
        <fullName evidence="2">Uncharacterized protein</fullName>
    </submittedName>
</protein>
<dbReference type="EMBL" id="MNCJ02000328">
    <property type="protein sequence ID" value="KAF5775730.1"/>
    <property type="molecule type" value="Genomic_DNA"/>
</dbReference>
<accession>A0A9K3ELV2</accession>
<keyword evidence="3" id="KW-1185">Reference proteome</keyword>
<dbReference type="AlphaFoldDB" id="A0A9K3ELV2"/>
<dbReference type="Gramene" id="mRNA:HanXRQr2_Chr13g0615351">
    <property type="protein sequence ID" value="CDS:HanXRQr2_Chr13g0615351.1"/>
    <property type="gene ID" value="HanXRQr2_Chr13g0615351"/>
</dbReference>